<comment type="caution">
    <text evidence="2">The sequence shown here is derived from an EMBL/GenBank/DDBJ whole genome shotgun (WGS) entry which is preliminary data.</text>
</comment>
<evidence type="ECO:0000256" key="1">
    <source>
        <dbReference type="SAM" id="MobiDB-lite"/>
    </source>
</evidence>
<evidence type="ECO:0000313" key="3">
    <source>
        <dbReference type="Proteomes" id="UP000326340"/>
    </source>
</evidence>
<reference evidence="2 3" key="1">
    <citation type="journal article" date="2019" name="Sci. Rep.">
        <title>Colletotrichum shisoi sp. nov., an anthracnose pathogen of Perilla frutescens in Japan: molecular phylogenetic, morphological and genomic evidence.</title>
        <authorList>
            <person name="Gan P."/>
            <person name="Tsushima A."/>
            <person name="Hiroyama R."/>
            <person name="Narusaka M."/>
            <person name="Takano Y."/>
            <person name="Narusaka Y."/>
            <person name="Kawaradani M."/>
            <person name="Damm U."/>
            <person name="Shirasu K."/>
        </authorList>
    </citation>
    <scope>NUCLEOTIDE SEQUENCE [LARGE SCALE GENOMIC DNA]</scope>
    <source>
        <strain evidence="2 3">PG-2018a</strain>
    </source>
</reference>
<dbReference type="OrthoDB" id="4849399at2759"/>
<protein>
    <submittedName>
        <fullName evidence="2">Uncharacterized protein</fullName>
    </submittedName>
</protein>
<feature type="compositionally biased region" description="Low complexity" evidence="1">
    <location>
        <begin position="385"/>
        <end position="399"/>
    </location>
</feature>
<feature type="region of interest" description="Disordered" evidence="1">
    <location>
        <begin position="148"/>
        <end position="229"/>
    </location>
</feature>
<feature type="compositionally biased region" description="Gly residues" evidence="1">
    <location>
        <begin position="442"/>
        <end position="453"/>
    </location>
</feature>
<feature type="region of interest" description="Disordered" evidence="1">
    <location>
        <begin position="435"/>
        <end position="457"/>
    </location>
</feature>
<feature type="compositionally biased region" description="Low complexity" evidence="1">
    <location>
        <begin position="196"/>
        <end position="211"/>
    </location>
</feature>
<evidence type="ECO:0000313" key="2">
    <source>
        <dbReference type="EMBL" id="TQN64869.1"/>
    </source>
</evidence>
<sequence>MYPNNSYQTVCGVSIDYYRQAGPRSGVSWCVRVRAEILRAIVANQCLPPHVNHPNFEARFMPCVQIACNMVYGDDFASVVRPHFDRLVKHYARRWVVANGIVLEDKSVANGFRFNQELVARCFGHVDTIERWLHQDIGKLDGWEKVARDPGLIPPPPTPYHPSTAVATPNRPTPATPTTPTMPTTPVAQSRRRRGGTSTSSTSMSTATATAKWRRPPQTPTHHKRGPDAAEMDRLVSSLEALRSPSDPGVSQPSSTPTRCPPGPPSGLLSDPASGSVGENRGQMPAAVVSHLSVLVEDAIPVLGPELWAPMPKAAVPDLERSWVMFPPSPAPSHASAKAPSSVLPSAKQAVFLSSSSLWPPSPSSIASSSRVPSTVGAAPSTLVSVAAPPLPRPSSLRRQFQGSHRPPPPPTTILTEGAIAEAPSVVEAPAQDLTHDDYAGNGDGCDGGNGVDGGDDTTGIDNAMALEDRVRESLESMRLAWRYVVEIEAAA</sequence>
<feature type="region of interest" description="Disordered" evidence="1">
    <location>
        <begin position="242"/>
        <end position="281"/>
    </location>
</feature>
<keyword evidence="3" id="KW-1185">Reference proteome</keyword>
<feature type="compositionally biased region" description="Low complexity" evidence="1">
    <location>
        <begin position="161"/>
        <end position="170"/>
    </location>
</feature>
<organism evidence="2 3">
    <name type="scientific">Colletotrichum shisoi</name>
    <dbReference type="NCBI Taxonomy" id="2078593"/>
    <lineage>
        <taxon>Eukaryota</taxon>
        <taxon>Fungi</taxon>
        <taxon>Dikarya</taxon>
        <taxon>Ascomycota</taxon>
        <taxon>Pezizomycotina</taxon>
        <taxon>Sordariomycetes</taxon>
        <taxon>Hypocreomycetidae</taxon>
        <taxon>Glomerellales</taxon>
        <taxon>Glomerellaceae</taxon>
        <taxon>Colletotrichum</taxon>
        <taxon>Colletotrichum destructivum species complex</taxon>
    </lineage>
</organism>
<dbReference type="AlphaFoldDB" id="A0A5Q4BE78"/>
<feature type="region of interest" description="Disordered" evidence="1">
    <location>
        <begin position="385"/>
        <end position="412"/>
    </location>
</feature>
<feature type="compositionally biased region" description="Low complexity" evidence="1">
    <location>
        <begin position="266"/>
        <end position="276"/>
    </location>
</feature>
<feature type="compositionally biased region" description="Low complexity" evidence="1">
    <location>
        <begin position="178"/>
        <end position="188"/>
    </location>
</feature>
<name>A0A5Q4BE78_9PEZI</name>
<accession>A0A5Q4BE78</accession>
<dbReference type="Proteomes" id="UP000326340">
    <property type="component" value="Unassembled WGS sequence"/>
</dbReference>
<proteinExistence type="predicted"/>
<dbReference type="EMBL" id="PUHP01001970">
    <property type="protein sequence ID" value="TQN64869.1"/>
    <property type="molecule type" value="Genomic_DNA"/>
</dbReference>
<gene>
    <name evidence="2" type="ORF">CSHISOI_10548</name>
</gene>
<feature type="compositionally biased region" description="Polar residues" evidence="1">
    <location>
        <begin position="249"/>
        <end position="258"/>
    </location>
</feature>